<proteinExistence type="predicted"/>
<feature type="transmembrane region" description="Helical" evidence="1">
    <location>
        <begin position="334"/>
        <end position="355"/>
    </location>
</feature>
<sequence length="366" mass="39951">MCLVLIAVTLILIVACVKSQTLKQLCTILFLAGFLCCFLYWALKHRMSVLEVKSVMSLVRFEMARFGSIITAACNSWLQLVKAQDWDEIKLFPDGYERKKTAAVGWFLLLILVSVLGISVIVIVSILLDSKDISENAFRSAASFNILYISTICTVAVLCVVAFGLLAQWKGIVRFRLDMRSAGMNLANTVGFFAAAGAASAAVSPLLIDEFSPGRSTVGPVILVEFPALFAVMGYIVGVIYVPFSFCKQSNNLFYRWWIPGIADIVGFTFVVYGFQLDPRHLFAPSLQASGVTKELCSAPVISPEVAAHVDDPVWLTAMLDLCGGGAFVSENQITIGVLLYVVTITLAGTLHSYLRVFWSEPANQG</sequence>
<feature type="transmembrane region" description="Helical" evidence="1">
    <location>
        <begin position="106"/>
        <end position="126"/>
    </location>
</feature>
<keyword evidence="1" id="KW-0472">Membrane</keyword>
<comment type="caution">
    <text evidence="2">The sequence shown here is derived from an EMBL/GenBank/DDBJ whole genome shotgun (WGS) entry which is preliminary data.</text>
</comment>
<dbReference type="AlphaFoldDB" id="A0A1Q5PL44"/>
<dbReference type="Proteomes" id="UP000186465">
    <property type="component" value="Unassembled WGS sequence"/>
</dbReference>
<protein>
    <submittedName>
        <fullName evidence="2">Uncharacterized protein</fullName>
    </submittedName>
</protein>
<accession>A0A1Q5PL44</accession>
<keyword evidence="3" id="KW-1185">Reference proteome</keyword>
<feature type="transmembrane region" description="Helical" evidence="1">
    <location>
        <begin position="186"/>
        <end position="208"/>
    </location>
</feature>
<keyword evidence="1" id="KW-0812">Transmembrane</keyword>
<feature type="transmembrane region" description="Helical" evidence="1">
    <location>
        <begin position="220"/>
        <end position="242"/>
    </location>
</feature>
<evidence type="ECO:0000256" key="1">
    <source>
        <dbReference type="SAM" id="Phobius"/>
    </source>
</evidence>
<keyword evidence="1" id="KW-1133">Transmembrane helix</keyword>
<organism evidence="2 3">
    <name type="scientific">Boudabousia marimammalium</name>
    <dbReference type="NCBI Taxonomy" id="156892"/>
    <lineage>
        <taxon>Bacteria</taxon>
        <taxon>Bacillati</taxon>
        <taxon>Actinomycetota</taxon>
        <taxon>Actinomycetes</taxon>
        <taxon>Actinomycetales</taxon>
        <taxon>Actinomycetaceae</taxon>
        <taxon>Boudabousia</taxon>
    </lineage>
</organism>
<feature type="transmembrane region" description="Helical" evidence="1">
    <location>
        <begin position="254"/>
        <end position="275"/>
    </location>
</feature>
<name>A0A1Q5PL44_9ACTO</name>
<evidence type="ECO:0000313" key="2">
    <source>
        <dbReference type="EMBL" id="OKL47350.1"/>
    </source>
</evidence>
<gene>
    <name evidence="2" type="ORF">BM477_06690</name>
</gene>
<dbReference type="EMBL" id="MPDM01000007">
    <property type="protein sequence ID" value="OKL47350.1"/>
    <property type="molecule type" value="Genomic_DNA"/>
</dbReference>
<reference evidence="3" key="1">
    <citation type="submission" date="2016-11" db="EMBL/GenBank/DDBJ databases">
        <title>Actinomyces gypaetusis sp. nov. isolated from Gypaetus barbatus in Qinghai Tibet Plateau China.</title>
        <authorList>
            <person name="Meng X."/>
        </authorList>
    </citation>
    <scope>NUCLEOTIDE SEQUENCE [LARGE SCALE GENOMIC DNA]</scope>
    <source>
        <strain evidence="3">DSM 15383</strain>
    </source>
</reference>
<evidence type="ECO:0000313" key="3">
    <source>
        <dbReference type="Proteomes" id="UP000186465"/>
    </source>
</evidence>
<feature type="transmembrane region" description="Helical" evidence="1">
    <location>
        <begin position="27"/>
        <end position="43"/>
    </location>
</feature>
<feature type="transmembrane region" description="Helical" evidence="1">
    <location>
        <begin position="146"/>
        <end position="166"/>
    </location>
</feature>